<evidence type="ECO:0000259" key="8">
    <source>
        <dbReference type="Pfam" id="PF02397"/>
    </source>
</evidence>
<dbReference type="InterPro" id="IPR017475">
    <property type="entry name" value="EPS_sugar_tfrase"/>
</dbReference>
<dbReference type="NCBIfam" id="TIGR03025">
    <property type="entry name" value="EPS_sugtrans"/>
    <property type="match status" value="1"/>
</dbReference>
<proteinExistence type="inferred from homology"/>
<keyword evidence="6 7" id="KW-0472">Membrane</keyword>
<comment type="subcellular location">
    <subcellularLocation>
        <location evidence="1">Membrane</location>
        <topology evidence="1">Multi-pass membrane protein</topology>
    </subcellularLocation>
</comment>
<evidence type="ECO:0000256" key="1">
    <source>
        <dbReference type="ARBA" id="ARBA00004141"/>
    </source>
</evidence>
<dbReference type="GO" id="GO:0016780">
    <property type="term" value="F:phosphotransferase activity, for other substituted phosphate groups"/>
    <property type="evidence" value="ECO:0007669"/>
    <property type="project" value="TreeGrafter"/>
</dbReference>
<comment type="similarity">
    <text evidence="2">Belongs to the bacterial sugar transferase family.</text>
</comment>
<keyword evidence="3" id="KW-0808">Transferase</keyword>
<feature type="transmembrane region" description="Helical" evidence="7">
    <location>
        <begin position="244"/>
        <end position="268"/>
    </location>
</feature>
<dbReference type="InterPro" id="IPR003362">
    <property type="entry name" value="Bact_transf"/>
</dbReference>
<feature type="transmembrane region" description="Helical" evidence="7">
    <location>
        <begin position="12"/>
        <end position="29"/>
    </location>
</feature>
<keyword evidence="5 7" id="KW-1133">Transmembrane helix</keyword>
<evidence type="ECO:0000313" key="9">
    <source>
        <dbReference type="EMBL" id="XDU61515.1"/>
    </source>
</evidence>
<dbReference type="EMBL" id="CP165647">
    <property type="protein sequence ID" value="XDU61515.1"/>
    <property type="molecule type" value="Genomic_DNA"/>
</dbReference>
<feature type="transmembrane region" description="Helical" evidence="7">
    <location>
        <begin position="35"/>
        <end position="54"/>
    </location>
</feature>
<evidence type="ECO:0000256" key="3">
    <source>
        <dbReference type="ARBA" id="ARBA00022679"/>
    </source>
</evidence>
<dbReference type="KEGG" id="lala:AB8B28_07605"/>
<evidence type="ECO:0000256" key="4">
    <source>
        <dbReference type="ARBA" id="ARBA00022692"/>
    </source>
</evidence>
<feature type="transmembrane region" description="Helical" evidence="7">
    <location>
        <begin position="66"/>
        <end position="85"/>
    </location>
</feature>
<dbReference type="GO" id="GO:0016020">
    <property type="term" value="C:membrane"/>
    <property type="evidence" value="ECO:0007669"/>
    <property type="project" value="UniProtKB-SubCell"/>
</dbReference>
<feature type="domain" description="Bacterial sugar transferase" evidence="8">
    <location>
        <begin position="242"/>
        <end position="424"/>
    </location>
</feature>
<evidence type="ECO:0000256" key="6">
    <source>
        <dbReference type="ARBA" id="ARBA00023136"/>
    </source>
</evidence>
<feature type="transmembrane region" description="Helical" evidence="7">
    <location>
        <begin position="91"/>
        <end position="108"/>
    </location>
</feature>
<dbReference type="Pfam" id="PF02397">
    <property type="entry name" value="Bac_transf"/>
    <property type="match status" value="1"/>
</dbReference>
<evidence type="ECO:0000256" key="2">
    <source>
        <dbReference type="ARBA" id="ARBA00006464"/>
    </source>
</evidence>
<evidence type="ECO:0000256" key="5">
    <source>
        <dbReference type="ARBA" id="ARBA00022989"/>
    </source>
</evidence>
<dbReference type="PANTHER" id="PTHR30576:SF0">
    <property type="entry name" value="UNDECAPRENYL-PHOSPHATE N-ACETYLGALACTOSAMINYL 1-PHOSPHATE TRANSFERASE-RELATED"/>
    <property type="match status" value="1"/>
</dbReference>
<reference evidence="9" key="1">
    <citation type="submission" date="2024-07" db="EMBL/GenBank/DDBJ databases">
        <authorList>
            <person name="Li X.-J."/>
            <person name="Wang X."/>
        </authorList>
    </citation>
    <scope>NUCLEOTIDE SEQUENCE</scope>
    <source>
        <strain evidence="9">HSP-536</strain>
    </source>
</reference>
<name>A0AB39V216_9FUSO</name>
<dbReference type="PANTHER" id="PTHR30576">
    <property type="entry name" value="COLANIC BIOSYNTHESIS UDP-GLUCOSE LIPID CARRIER TRANSFERASE"/>
    <property type="match status" value="1"/>
</dbReference>
<organism evidence="9">
    <name type="scientific">Leptotrichia alba</name>
    <dbReference type="NCBI Taxonomy" id="3239304"/>
    <lineage>
        <taxon>Bacteria</taxon>
        <taxon>Fusobacteriati</taxon>
        <taxon>Fusobacteriota</taxon>
        <taxon>Fusobacteriia</taxon>
        <taxon>Fusobacteriales</taxon>
        <taxon>Leptotrichiaceae</taxon>
        <taxon>Leptotrichia</taxon>
    </lineage>
</organism>
<dbReference type="RefSeq" id="WP_369715055.1">
    <property type="nucleotide sequence ID" value="NZ_CP165647.1"/>
</dbReference>
<sequence>MAVSGMKKNYSYLFGILMILMYFIGLLLINRGLGFTNVIVIICSMVIYYVANVYNMAGRYRLRDIVIIVGINFILVMITTFLRIFILNEAIILFGLLTMFQIIYRYIIMIGLAEKQRIVFVGENGYTEDLLESIKKDRQYKLSKFLKETDKKNMNILTEKLLNLCENKKVDIIVDFTNNLLYDTKLVDKLLQYKLSGMQYYNYLEFYEMYENKLPVSNLSPKWFLENTGFEIYYNSFNLKAKRILDIIFALLIGVCVIPIMIIAAIIIKLESKGPIFFIQERIGEGNKPFKIVKFRSMTTDAEKDGPKWATKNDNRVTKFGKFMRLTRIDELPQLWNVLRGEMSFVGPRPEREFFIKQLEKEIMYYNLRHTVKPGLTGWAQVMYPYGASIEDAYRKLQYDLYYIKNHDIIFDMKILLKTVTIVIFGKGR</sequence>
<protein>
    <submittedName>
        <fullName evidence="9">Exopolysaccharide biosynthesis polyprenyl glycosylphosphotransferase</fullName>
    </submittedName>
</protein>
<keyword evidence="4 7" id="KW-0812">Transmembrane</keyword>
<dbReference type="AlphaFoldDB" id="A0AB39V216"/>
<evidence type="ECO:0000256" key="7">
    <source>
        <dbReference type="SAM" id="Phobius"/>
    </source>
</evidence>
<gene>
    <name evidence="9" type="ORF">AB8B28_07605</name>
</gene>
<accession>A0AB39V216</accession>